<dbReference type="InterPro" id="IPR036291">
    <property type="entry name" value="NAD(P)-bd_dom_sf"/>
</dbReference>
<dbReference type="SUPFAM" id="SSF51735">
    <property type="entry name" value="NAD(P)-binding Rossmann-fold domains"/>
    <property type="match status" value="1"/>
</dbReference>
<keyword evidence="3" id="KW-1185">Reference proteome</keyword>
<feature type="domain" description="NAD-dependent epimerase/dehydratase" evidence="1">
    <location>
        <begin position="3"/>
        <end position="43"/>
    </location>
</feature>
<accession>A0A8S0WW98</accession>
<dbReference type="Gene3D" id="3.90.25.10">
    <property type="entry name" value="UDP-galactose 4-epimerase, domain 1"/>
    <property type="match status" value="1"/>
</dbReference>
<dbReference type="AlphaFoldDB" id="A0A8S0WW98"/>
<protein>
    <recommendedName>
        <fullName evidence="1">NAD-dependent epimerase/dehydratase domain-containing protein</fullName>
    </recommendedName>
</protein>
<dbReference type="PANTHER" id="PTHR43162">
    <property type="match status" value="1"/>
</dbReference>
<sequence length="244" mass="26932">MTILVTGGTGNIGSALARLLQAANYSLIVASPPISGDALEQTKPFFKVAIGRGVKRFVLITATQAEKGDNSQYGKVHEHLANLGVEYTVLRPTWFIVTGKGRIPFVSVQDIAKAAFDALTAEKSANTDYFVIGPELWSYDDVSTRISFLVILPEVTDETTFTQVAAALREITGRKIVHRLISLEEQLASFKLWMDEEYAIELNTYEGRIASGIEEKNVGHPKAIPGKRKSRDYLEANKELWTKA</sequence>
<reference evidence="2 3" key="1">
    <citation type="submission" date="2020-01" db="EMBL/GenBank/DDBJ databases">
        <authorList>
            <person name="Gupta K D."/>
        </authorList>
    </citation>
    <scope>NUCLEOTIDE SEQUENCE [LARGE SCALE GENOMIC DNA]</scope>
</reference>
<dbReference type="Gene3D" id="3.40.50.720">
    <property type="entry name" value="NAD(P)-binding Rossmann-like Domain"/>
    <property type="match status" value="3"/>
</dbReference>
<dbReference type="InterPro" id="IPR051604">
    <property type="entry name" value="Ergot_Alk_Oxidoreductase"/>
</dbReference>
<evidence type="ECO:0000313" key="2">
    <source>
        <dbReference type="EMBL" id="CAA7260338.1"/>
    </source>
</evidence>
<gene>
    <name evidence="2" type="ORF">AAE3_LOCUS2759</name>
</gene>
<comment type="caution">
    <text evidence="2">The sequence shown here is derived from an EMBL/GenBank/DDBJ whole genome shotgun (WGS) entry which is preliminary data.</text>
</comment>
<evidence type="ECO:0000259" key="1">
    <source>
        <dbReference type="Pfam" id="PF01370"/>
    </source>
</evidence>
<dbReference type="PANTHER" id="PTHR43162:SF1">
    <property type="entry name" value="PRESTALK A DIFFERENTIATION PROTEIN A"/>
    <property type="match status" value="1"/>
</dbReference>
<dbReference type="OrthoDB" id="419598at2759"/>
<dbReference type="EMBL" id="CACVBS010000029">
    <property type="protein sequence ID" value="CAA7260338.1"/>
    <property type="molecule type" value="Genomic_DNA"/>
</dbReference>
<dbReference type="InterPro" id="IPR001509">
    <property type="entry name" value="Epimerase_deHydtase"/>
</dbReference>
<evidence type="ECO:0000313" key="3">
    <source>
        <dbReference type="Proteomes" id="UP000467700"/>
    </source>
</evidence>
<name>A0A8S0WW98_CYCAE</name>
<dbReference type="Pfam" id="PF01370">
    <property type="entry name" value="Epimerase"/>
    <property type="match status" value="1"/>
</dbReference>
<proteinExistence type="predicted"/>
<dbReference type="Proteomes" id="UP000467700">
    <property type="component" value="Unassembled WGS sequence"/>
</dbReference>
<organism evidence="2 3">
    <name type="scientific">Cyclocybe aegerita</name>
    <name type="common">Black poplar mushroom</name>
    <name type="synonym">Agrocybe aegerita</name>
    <dbReference type="NCBI Taxonomy" id="1973307"/>
    <lineage>
        <taxon>Eukaryota</taxon>
        <taxon>Fungi</taxon>
        <taxon>Dikarya</taxon>
        <taxon>Basidiomycota</taxon>
        <taxon>Agaricomycotina</taxon>
        <taxon>Agaricomycetes</taxon>
        <taxon>Agaricomycetidae</taxon>
        <taxon>Agaricales</taxon>
        <taxon>Agaricineae</taxon>
        <taxon>Bolbitiaceae</taxon>
        <taxon>Cyclocybe</taxon>
    </lineage>
</organism>